<proteinExistence type="predicted"/>
<protein>
    <recommendedName>
        <fullName evidence="4">Reverse transcriptase Ty1/copia-type domain-containing protein</fullName>
    </recommendedName>
</protein>
<feature type="region of interest" description="Disordered" evidence="1">
    <location>
        <begin position="1"/>
        <end position="37"/>
    </location>
</feature>
<evidence type="ECO:0000313" key="3">
    <source>
        <dbReference type="Proteomes" id="UP000257109"/>
    </source>
</evidence>
<comment type="caution">
    <text evidence="2">The sequence shown here is derived from an EMBL/GenBank/DDBJ whole genome shotgun (WGS) entry which is preliminary data.</text>
</comment>
<dbReference type="AlphaFoldDB" id="A0A371IHV8"/>
<evidence type="ECO:0000313" key="2">
    <source>
        <dbReference type="EMBL" id="RDY14578.1"/>
    </source>
</evidence>
<dbReference type="EMBL" id="QJKJ01000052">
    <property type="protein sequence ID" value="RDY14578.1"/>
    <property type="molecule type" value="Genomic_DNA"/>
</dbReference>
<accession>A0A371IHV8</accession>
<keyword evidence="3" id="KW-1185">Reference proteome</keyword>
<reference evidence="2" key="1">
    <citation type="submission" date="2018-05" db="EMBL/GenBank/DDBJ databases">
        <title>Draft genome of Mucuna pruriens seed.</title>
        <authorList>
            <person name="Nnadi N.E."/>
            <person name="Vos R."/>
            <person name="Hasami M.H."/>
            <person name="Devisetty U.K."/>
            <person name="Aguiy J.C."/>
        </authorList>
    </citation>
    <scope>NUCLEOTIDE SEQUENCE [LARGE SCALE GENOMIC DNA]</scope>
    <source>
        <strain evidence="2">JCA_2017</strain>
    </source>
</reference>
<evidence type="ECO:0008006" key="4">
    <source>
        <dbReference type="Google" id="ProtNLM"/>
    </source>
</evidence>
<evidence type="ECO:0000256" key="1">
    <source>
        <dbReference type="SAM" id="MobiDB-lite"/>
    </source>
</evidence>
<name>A0A371IHV8_MUCPR</name>
<organism evidence="2 3">
    <name type="scientific">Mucuna pruriens</name>
    <name type="common">Velvet bean</name>
    <name type="synonym">Dolichos pruriens</name>
    <dbReference type="NCBI Taxonomy" id="157652"/>
    <lineage>
        <taxon>Eukaryota</taxon>
        <taxon>Viridiplantae</taxon>
        <taxon>Streptophyta</taxon>
        <taxon>Embryophyta</taxon>
        <taxon>Tracheophyta</taxon>
        <taxon>Spermatophyta</taxon>
        <taxon>Magnoliopsida</taxon>
        <taxon>eudicotyledons</taxon>
        <taxon>Gunneridae</taxon>
        <taxon>Pentapetalae</taxon>
        <taxon>rosids</taxon>
        <taxon>fabids</taxon>
        <taxon>Fabales</taxon>
        <taxon>Fabaceae</taxon>
        <taxon>Papilionoideae</taxon>
        <taxon>50 kb inversion clade</taxon>
        <taxon>NPAAA clade</taxon>
        <taxon>indigoferoid/millettioid clade</taxon>
        <taxon>Phaseoleae</taxon>
        <taxon>Mucuna</taxon>
    </lineage>
</organism>
<gene>
    <name evidence="2" type="ORF">CR513_00343</name>
</gene>
<dbReference type="OrthoDB" id="1740642at2759"/>
<sequence length="121" mass="14012">MRLYHPSEGYKRPQGEELEAKNSTVEPIENKLDENGKVVKTRPVTDESLCEEFSKMMQKEFEMIMMGELKFFLGLQVKQKQRQQKTMKIGCRMNRAFADTQLEESVSVIPTRGRLVPAKVT</sequence>
<dbReference type="Proteomes" id="UP000257109">
    <property type="component" value="Unassembled WGS sequence"/>
</dbReference>
<feature type="compositionally biased region" description="Basic and acidic residues" evidence="1">
    <location>
        <begin position="28"/>
        <end position="37"/>
    </location>
</feature>
<feature type="non-terminal residue" evidence="2">
    <location>
        <position position="1"/>
    </location>
</feature>
<feature type="compositionally biased region" description="Basic and acidic residues" evidence="1">
    <location>
        <begin position="8"/>
        <end position="20"/>
    </location>
</feature>